<reference evidence="1" key="1">
    <citation type="journal article" date="2020" name="Nature">
        <title>Giant virus diversity and host interactions through global metagenomics.</title>
        <authorList>
            <person name="Schulz F."/>
            <person name="Roux S."/>
            <person name="Paez-Espino D."/>
            <person name="Jungbluth S."/>
            <person name="Walsh D.A."/>
            <person name="Denef V.J."/>
            <person name="McMahon K.D."/>
            <person name="Konstantinidis K.T."/>
            <person name="Eloe-Fadrosh E.A."/>
            <person name="Kyrpides N.C."/>
            <person name="Woyke T."/>
        </authorList>
    </citation>
    <scope>NUCLEOTIDE SEQUENCE</scope>
    <source>
        <strain evidence="1">GVMAG-S-1004661-13</strain>
    </source>
</reference>
<proteinExistence type="predicted"/>
<dbReference type="AlphaFoldDB" id="A0A6C0AC64"/>
<organism evidence="1">
    <name type="scientific">viral metagenome</name>
    <dbReference type="NCBI Taxonomy" id="1070528"/>
    <lineage>
        <taxon>unclassified sequences</taxon>
        <taxon>metagenomes</taxon>
        <taxon>organismal metagenomes</taxon>
    </lineage>
</organism>
<sequence length="114" mass="13351">MGYSSLDTLLYAYQKFCDITRFEVTKDCKFIVAKNNKILKVGFHSIKDKDVFICYDKTSSHNKKNYIKSRIEFIFNKNPKTHSKEGFIVNSELFINKTYKEIGKKTCLVFSIPN</sequence>
<accession>A0A6C0AC64</accession>
<dbReference type="EMBL" id="MN740544">
    <property type="protein sequence ID" value="QHS77298.1"/>
    <property type="molecule type" value="Genomic_DNA"/>
</dbReference>
<protein>
    <submittedName>
        <fullName evidence="1">Uncharacterized protein</fullName>
    </submittedName>
</protein>
<name>A0A6C0AC64_9ZZZZ</name>
<evidence type="ECO:0000313" key="1">
    <source>
        <dbReference type="EMBL" id="QHS77298.1"/>
    </source>
</evidence>